<dbReference type="EMBL" id="JACHJQ010000001">
    <property type="protein sequence ID" value="MBB4903963.1"/>
    <property type="molecule type" value="Genomic_DNA"/>
</dbReference>
<dbReference type="AlphaFoldDB" id="A0A7W7PZB2"/>
<dbReference type="SUPFAM" id="SSF52743">
    <property type="entry name" value="Subtilisin-like"/>
    <property type="match status" value="1"/>
</dbReference>
<comment type="similarity">
    <text evidence="1 6 7">Belongs to the peptidase S8 family.</text>
</comment>
<dbReference type="InterPro" id="IPR000209">
    <property type="entry name" value="Peptidase_S8/S53_dom"/>
</dbReference>
<keyword evidence="2 6" id="KW-0645">Protease</keyword>
<feature type="signal peptide" evidence="8">
    <location>
        <begin position="1"/>
        <end position="25"/>
    </location>
</feature>
<dbReference type="Pfam" id="PF00082">
    <property type="entry name" value="Peptidase_S8"/>
    <property type="match status" value="1"/>
</dbReference>
<evidence type="ECO:0000256" key="5">
    <source>
        <dbReference type="PIRSR" id="PIRSR615500-1"/>
    </source>
</evidence>
<protein>
    <submittedName>
        <fullName evidence="10">Subtilisin family serine protease</fullName>
    </submittedName>
</protein>
<gene>
    <name evidence="10" type="ORF">FHR82_000173</name>
</gene>
<dbReference type="InterPro" id="IPR023828">
    <property type="entry name" value="Peptidase_S8_Ser-AS"/>
</dbReference>
<accession>A0A7W7PZB2</accession>
<evidence type="ECO:0000256" key="7">
    <source>
        <dbReference type="RuleBase" id="RU003355"/>
    </source>
</evidence>
<feature type="chain" id="PRO_5039432267" evidence="8">
    <location>
        <begin position="26"/>
        <end position="1081"/>
    </location>
</feature>
<dbReference type="PANTHER" id="PTHR43806:SF11">
    <property type="entry name" value="CEREVISIN-RELATED"/>
    <property type="match status" value="1"/>
</dbReference>
<name>A0A7W7PZB2_9PSEU</name>
<dbReference type="PANTHER" id="PTHR43806">
    <property type="entry name" value="PEPTIDASE S8"/>
    <property type="match status" value="1"/>
</dbReference>
<dbReference type="InterPro" id="IPR015500">
    <property type="entry name" value="Peptidase_S8_subtilisin-rel"/>
</dbReference>
<dbReference type="Gene3D" id="3.40.50.200">
    <property type="entry name" value="Peptidase S8/S53 domain"/>
    <property type="match status" value="1"/>
</dbReference>
<dbReference type="RefSeq" id="WP_184808277.1">
    <property type="nucleotide sequence ID" value="NZ_JACHJQ010000001.1"/>
</dbReference>
<evidence type="ECO:0000313" key="11">
    <source>
        <dbReference type="Proteomes" id="UP000520767"/>
    </source>
</evidence>
<feature type="active site" description="Charge relay system" evidence="5 6">
    <location>
        <position position="243"/>
    </location>
</feature>
<feature type="active site" description="Charge relay system" evidence="5 6">
    <location>
        <position position="211"/>
    </location>
</feature>
<dbReference type="GO" id="GO:0004252">
    <property type="term" value="F:serine-type endopeptidase activity"/>
    <property type="evidence" value="ECO:0007669"/>
    <property type="project" value="UniProtKB-UniRule"/>
</dbReference>
<proteinExistence type="inferred from homology"/>
<evidence type="ECO:0000313" key="10">
    <source>
        <dbReference type="EMBL" id="MBB4903963.1"/>
    </source>
</evidence>
<evidence type="ECO:0000256" key="6">
    <source>
        <dbReference type="PROSITE-ProRule" id="PRU01240"/>
    </source>
</evidence>
<evidence type="ECO:0000259" key="9">
    <source>
        <dbReference type="Pfam" id="PF00082"/>
    </source>
</evidence>
<dbReference type="PROSITE" id="PS00136">
    <property type="entry name" value="SUBTILASE_ASP"/>
    <property type="match status" value="1"/>
</dbReference>
<dbReference type="InterPro" id="IPR023827">
    <property type="entry name" value="Peptidase_S8_Asp-AS"/>
</dbReference>
<dbReference type="PROSITE" id="PS00137">
    <property type="entry name" value="SUBTILASE_HIS"/>
    <property type="match status" value="1"/>
</dbReference>
<dbReference type="GO" id="GO:0006508">
    <property type="term" value="P:proteolysis"/>
    <property type="evidence" value="ECO:0007669"/>
    <property type="project" value="UniProtKB-KW"/>
</dbReference>
<dbReference type="InterPro" id="IPR022398">
    <property type="entry name" value="Peptidase_S8_His-AS"/>
</dbReference>
<sequence length="1081" mass="113477">MIHKRARVGLLAAAVAAGVAVPALGAPGATAAPGTAAPGAAPGGPTVTLLTGDKVTIGGTHGVRVRAAEGREHISFYTRKDERGDTHVIPEDAVSLLSQGKLDPRLFDVTELARIGYDDASRKSLPLIVDYAGATPRAAGAQASRELPTMSAAAVSVDRSAAYWPTARQANKVWLDGPVTASLDHSVPQIGAPDAWAAGHTGAGATVAVLDTGIDTTHADLSDAVTGGKNFTDSDTDDDRFGHGTHVASIITGNGAASGGKYQGVAPDAKLLNGKVLGDFGGGQESWIIAGMEWAAQSGADVINMSLGSSMPSDGTDPMSQAVNRITADTGALFVISSGNSGPGDESIGSPAAADAALTVGAVDREDRLAEFSSRGPRWEDGAIKPDITAPGVDIVAAKAANGVIGDPAPEGYVSLSGTSMAAPHVAGAAAIVAAQHPDWAADQLKATLMGSAAPNAELSVFEQGAGRVDVAAATTATVFASPASVNNGTAQWPHDDDQPIAKTLTYTNTGTEPVTLDLAADITGPAGSPAPQGMFTLGATQLTVPAGGQASTTVTTDTKVDTADSLYSGVITATGGGAEVRTPVAVNREVESYDVTVNFLDHDGKPTDQYFYRFVDVNNPKAYLPFDPSGTVVVRLPKGEFYFEASVQKEIGEYDYLNAQFAEPAFTVTGDAELTVDAREAKPFGFTIDKPNAGQGAGIFQFALETAWGHTGTTAFVGSFDDFTIKPATTTKEDKFSFMAEARMAEENGESFEGSPYLYNLRHTENGTVPEVLEWRVRDRQLAKVKGEYAVATPGMIGVREQFLPVPLPSTLTEYYTPGVPWDATFFETPDMETFPPMAMAFQIEPKTYRPGRTTTEQWNLGVFSPAFPTSPYAGDFAGRLGDDTRFDLPLFSDQDGARAGYSPSDGSTTLLRDGEEVAEEPYPGSLRTILPPERAEYTLHTTATRPAPARLSTQVSAEWTFASEHNGGVDPVFLPLLALRFAPELDDHNAAPAGKRFTIPVSVQRNGTHEVGRVDTPVVEVSYDDGKTWQKAKVSRDHGQWKAKVEHPDDARFVSLRASVADGDGNSHSQTVIRAYALK</sequence>
<reference evidence="10 11" key="1">
    <citation type="submission" date="2020-08" db="EMBL/GenBank/DDBJ databases">
        <title>Genomic Encyclopedia of Type Strains, Phase III (KMG-III): the genomes of soil and plant-associated and newly described type strains.</title>
        <authorList>
            <person name="Whitman W."/>
        </authorList>
    </citation>
    <scope>NUCLEOTIDE SEQUENCE [LARGE SCALE GENOMIC DNA]</scope>
    <source>
        <strain evidence="10 11">CECT 8960</strain>
    </source>
</reference>
<dbReference type="InterPro" id="IPR036852">
    <property type="entry name" value="Peptidase_S8/S53_dom_sf"/>
</dbReference>
<dbReference type="PROSITE" id="PS00138">
    <property type="entry name" value="SUBTILASE_SER"/>
    <property type="match status" value="1"/>
</dbReference>
<organism evidence="10 11">
    <name type="scientific">Actinophytocola algeriensis</name>
    <dbReference type="NCBI Taxonomy" id="1768010"/>
    <lineage>
        <taxon>Bacteria</taxon>
        <taxon>Bacillati</taxon>
        <taxon>Actinomycetota</taxon>
        <taxon>Actinomycetes</taxon>
        <taxon>Pseudonocardiales</taxon>
        <taxon>Pseudonocardiaceae</taxon>
    </lineage>
</organism>
<dbReference type="InterPro" id="IPR050131">
    <property type="entry name" value="Peptidase_S8_subtilisin-like"/>
</dbReference>
<feature type="domain" description="Peptidase S8/S53" evidence="9">
    <location>
        <begin position="202"/>
        <end position="467"/>
    </location>
</feature>
<dbReference type="Proteomes" id="UP000520767">
    <property type="component" value="Unassembled WGS sequence"/>
</dbReference>
<dbReference type="PRINTS" id="PR00723">
    <property type="entry name" value="SUBTILISIN"/>
</dbReference>
<evidence type="ECO:0000256" key="2">
    <source>
        <dbReference type="ARBA" id="ARBA00022670"/>
    </source>
</evidence>
<evidence type="ECO:0000256" key="1">
    <source>
        <dbReference type="ARBA" id="ARBA00011073"/>
    </source>
</evidence>
<comment type="caution">
    <text evidence="10">The sequence shown here is derived from an EMBL/GenBank/DDBJ whole genome shotgun (WGS) entry which is preliminary data.</text>
</comment>
<evidence type="ECO:0000256" key="3">
    <source>
        <dbReference type="ARBA" id="ARBA00022801"/>
    </source>
</evidence>
<feature type="active site" description="Charge relay system" evidence="5 6">
    <location>
        <position position="420"/>
    </location>
</feature>
<dbReference type="PROSITE" id="PS51892">
    <property type="entry name" value="SUBTILASE"/>
    <property type="match status" value="1"/>
</dbReference>
<evidence type="ECO:0000256" key="8">
    <source>
        <dbReference type="SAM" id="SignalP"/>
    </source>
</evidence>
<keyword evidence="4 6" id="KW-0720">Serine protease</keyword>
<keyword evidence="3 6" id="KW-0378">Hydrolase</keyword>
<keyword evidence="8" id="KW-0732">Signal</keyword>
<keyword evidence="11" id="KW-1185">Reference proteome</keyword>
<evidence type="ECO:0000256" key="4">
    <source>
        <dbReference type="ARBA" id="ARBA00022825"/>
    </source>
</evidence>